<comment type="function">
    <text evidence="4">Is involved in the conjugation of reduced glutathione to a wide number of exogenous and endogenous hydrophobic electrophiles.</text>
</comment>
<comment type="similarity">
    <text evidence="4">Belongs to the GST superfamily.</text>
</comment>
<dbReference type="Proteomes" id="UP001179952">
    <property type="component" value="Unassembled WGS sequence"/>
</dbReference>
<dbReference type="PANTHER" id="PTHR11260">
    <property type="entry name" value="GLUTATHIONE S-TRANSFERASE, GST, SUPERFAMILY, GST DOMAIN CONTAINING"/>
    <property type="match status" value="1"/>
</dbReference>
<keyword evidence="8" id="KW-1185">Reference proteome</keyword>
<dbReference type="PROSITE" id="PS50404">
    <property type="entry name" value="GST_NTER"/>
    <property type="match status" value="1"/>
</dbReference>
<dbReference type="FunFam" id="1.20.1050.10:FF:000018">
    <property type="entry name" value="Glutathione S-transferase U20"/>
    <property type="match status" value="1"/>
</dbReference>
<feature type="domain" description="GST C-terminal" evidence="6">
    <location>
        <begin position="115"/>
        <end position="240"/>
    </location>
</feature>
<dbReference type="CDD" id="cd03058">
    <property type="entry name" value="GST_N_Tau"/>
    <property type="match status" value="1"/>
</dbReference>
<comment type="catalytic activity">
    <reaction evidence="3 4">
        <text>RX + glutathione = an S-substituted glutathione + a halide anion + H(+)</text>
        <dbReference type="Rhea" id="RHEA:16437"/>
        <dbReference type="ChEBI" id="CHEBI:15378"/>
        <dbReference type="ChEBI" id="CHEBI:16042"/>
        <dbReference type="ChEBI" id="CHEBI:17792"/>
        <dbReference type="ChEBI" id="CHEBI:57925"/>
        <dbReference type="ChEBI" id="CHEBI:90779"/>
        <dbReference type="EC" id="2.5.1.18"/>
    </reaction>
</comment>
<dbReference type="InterPro" id="IPR045073">
    <property type="entry name" value="Omega/Tau-like"/>
</dbReference>
<dbReference type="InterPro" id="IPR010987">
    <property type="entry name" value="Glutathione-S-Trfase_C-like"/>
</dbReference>
<dbReference type="InterPro" id="IPR045074">
    <property type="entry name" value="GST_C_Tau"/>
</dbReference>
<dbReference type="CDD" id="cd03185">
    <property type="entry name" value="GST_C_Tau"/>
    <property type="match status" value="1"/>
</dbReference>
<comment type="function">
    <text evidence="1">Conjugation of reduced glutathione to a wide number of exogenous and endogenous hydrophobic electrophiles.</text>
</comment>
<dbReference type="PROSITE" id="PS50405">
    <property type="entry name" value="GST_CTER"/>
    <property type="match status" value="1"/>
</dbReference>
<dbReference type="InterPro" id="IPR036282">
    <property type="entry name" value="Glutathione-S-Trfase_C_sf"/>
</dbReference>
<dbReference type="FunFam" id="3.40.30.10:FF:000014">
    <property type="entry name" value="Tau class glutathione S-transferase"/>
    <property type="match status" value="1"/>
</dbReference>
<evidence type="ECO:0000256" key="4">
    <source>
        <dbReference type="RuleBase" id="RU369102"/>
    </source>
</evidence>
<gene>
    <name evidence="7" type="ORF">QJS04_geneDACA017683</name>
</gene>
<protein>
    <recommendedName>
        <fullName evidence="4">Glutathione S-transferase</fullName>
        <ecNumber evidence="4">2.5.1.18</ecNumber>
    </recommendedName>
</protein>
<evidence type="ECO:0000259" key="5">
    <source>
        <dbReference type="PROSITE" id="PS50404"/>
    </source>
</evidence>
<sequence length="243" mass="27926">MERESVSKSLPDPHKTPSLIIVRALFSMEGVKLLDFWVSAFGLRVRIALAEKGVEFEYKEENLAEKSELLVSANPVYKKIPVLIHDGKPVCESLIIVQYIDEAWSDKGPALLPKDPYQRAQARFWADFVDKKIYECGTRVWKSKGEAKEEAKKEFIDNMKLLEATLGDKPFFGGDVFGYVDISLIPFACWFYSYETEGSFSIEEACPKISEWVKRCKERESVSKFLPDPHKVHEFVKKRFGIE</sequence>
<evidence type="ECO:0000256" key="2">
    <source>
        <dbReference type="ARBA" id="ARBA00022679"/>
    </source>
</evidence>
<keyword evidence="2 4" id="KW-0808">Transferase</keyword>
<dbReference type="GO" id="GO:0005829">
    <property type="term" value="C:cytosol"/>
    <property type="evidence" value="ECO:0007669"/>
    <property type="project" value="UniProtKB-SubCell"/>
</dbReference>
<feature type="domain" description="GST N-terminal" evidence="5">
    <location>
        <begin position="29"/>
        <end position="108"/>
    </location>
</feature>
<dbReference type="SFLD" id="SFLDG01152">
    <property type="entry name" value="Main.3:_Omega-_and_Tau-like"/>
    <property type="match status" value="1"/>
</dbReference>
<proteinExistence type="inferred from homology"/>
<dbReference type="Pfam" id="PF13410">
    <property type="entry name" value="GST_C_2"/>
    <property type="match status" value="1"/>
</dbReference>
<dbReference type="InterPro" id="IPR004045">
    <property type="entry name" value="Glutathione_S-Trfase_N"/>
</dbReference>
<dbReference type="GO" id="GO:0006749">
    <property type="term" value="P:glutathione metabolic process"/>
    <property type="evidence" value="ECO:0007669"/>
    <property type="project" value="InterPro"/>
</dbReference>
<dbReference type="Gene3D" id="3.40.30.10">
    <property type="entry name" value="Glutaredoxin"/>
    <property type="match status" value="1"/>
</dbReference>
<dbReference type="PANTHER" id="PTHR11260:SF781">
    <property type="entry name" value="GLUTATHIONE S-TRANSFERASE U19"/>
    <property type="match status" value="1"/>
</dbReference>
<dbReference type="AlphaFoldDB" id="A0AAV9BVG5"/>
<dbReference type="SUPFAM" id="SSF52833">
    <property type="entry name" value="Thioredoxin-like"/>
    <property type="match status" value="1"/>
</dbReference>
<dbReference type="SUPFAM" id="SSF47616">
    <property type="entry name" value="GST C-terminal domain-like"/>
    <property type="match status" value="1"/>
</dbReference>
<comment type="caution">
    <text evidence="7">The sequence shown here is derived from an EMBL/GenBank/DDBJ whole genome shotgun (WGS) entry which is preliminary data.</text>
</comment>
<dbReference type="InterPro" id="IPR040079">
    <property type="entry name" value="Glutathione_S-Trfase"/>
</dbReference>
<keyword evidence="4" id="KW-0963">Cytoplasm</keyword>
<evidence type="ECO:0000259" key="6">
    <source>
        <dbReference type="PROSITE" id="PS50405"/>
    </source>
</evidence>
<dbReference type="InterPro" id="IPR036249">
    <property type="entry name" value="Thioredoxin-like_sf"/>
</dbReference>
<dbReference type="SFLD" id="SFLDS00019">
    <property type="entry name" value="Glutathione_Transferase_(cytos"/>
    <property type="match status" value="1"/>
</dbReference>
<dbReference type="EC" id="2.5.1.18" evidence="4"/>
<dbReference type="Pfam" id="PF02798">
    <property type="entry name" value="GST_N"/>
    <property type="match status" value="1"/>
</dbReference>
<accession>A0AAV9BVG5</accession>
<reference evidence="7" key="2">
    <citation type="submission" date="2023-06" db="EMBL/GenBank/DDBJ databases">
        <authorList>
            <person name="Ma L."/>
            <person name="Liu K.-W."/>
            <person name="Li Z."/>
            <person name="Hsiao Y.-Y."/>
            <person name="Qi Y."/>
            <person name="Fu T."/>
            <person name="Tang G."/>
            <person name="Zhang D."/>
            <person name="Sun W.-H."/>
            <person name="Liu D.-K."/>
            <person name="Li Y."/>
            <person name="Chen G.-Z."/>
            <person name="Liu X.-D."/>
            <person name="Liao X.-Y."/>
            <person name="Jiang Y.-T."/>
            <person name="Yu X."/>
            <person name="Hao Y."/>
            <person name="Huang J."/>
            <person name="Zhao X.-W."/>
            <person name="Ke S."/>
            <person name="Chen Y.-Y."/>
            <person name="Wu W.-L."/>
            <person name="Hsu J.-L."/>
            <person name="Lin Y.-F."/>
            <person name="Huang M.-D."/>
            <person name="Li C.-Y."/>
            <person name="Huang L."/>
            <person name="Wang Z.-W."/>
            <person name="Zhao X."/>
            <person name="Zhong W.-Y."/>
            <person name="Peng D.-H."/>
            <person name="Ahmad S."/>
            <person name="Lan S."/>
            <person name="Zhang J.-S."/>
            <person name="Tsai W.-C."/>
            <person name="Van De Peer Y."/>
            <person name="Liu Z.-J."/>
        </authorList>
    </citation>
    <scope>NUCLEOTIDE SEQUENCE</scope>
    <source>
        <strain evidence="7">SCP</strain>
        <tissue evidence="7">Leaves</tissue>
    </source>
</reference>
<dbReference type="Gene3D" id="1.20.1050.10">
    <property type="match status" value="1"/>
</dbReference>
<name>A0AAV9BVG5_ACOGR</name>
<dbReference type="EMBL" id="JAUJYN010000001">
    <property type="protein sequence ID" value="KAK1280263.1"/>
    <property type="molecule type" value="Genomic_DNA"/>
</dbReference>
<evidence type="ECO:0000256" key="1">
    <source>
        <dbReference type="ARBA" id="ARBA00003701"/>
    </source>
</evidence>
<evidence type="ECO:0000313" key="7">
    <source>
        <dbReference type="EMBL" id="KAK1280263.1"/>
    </source>
</evidence>
<evidence type="ECO:0000256" key="3">
    <source>
        <dbReference type="ARBA" id="ARBA00047960"/>
    </source>
</evidence>
<evidence type="ECO:0000313" key="8">
    <source>
        <dbReference type="Proteomes" id="UP001179952"/>
    </source>
</evidence>
<organism evidence="7 8">
    <name type="scientific">Acorus gramineus</name>
    <name type="common">Dwarf sweet flag</name>
    <dbReference type="NCBI Taxonomy" id="55184"/>
    <lineage>
        <taxon>Eukaryota</taxon>
        <taxon>Viridiplantae</taxon>
        <taxon>Streptophyta</taxon>
        <taxon>Embryophyta</taxon>
        <taxon>Tracheophyta</taxon>
        <taxon>Spermatophyta</taxon>
        <taxon>Magnoliopsida</taxon>
        <taxon>Liliopsida</taxon>
        <taxon>Acoraceae</taxon>
        <taxon>Acorus</taxon>
    </lineage>
</organism>
<comment type="subcellular location">
    <subcellularLocation>
        <location evidence="4">Cytoplasm</location>
        <location evidence="4">Cytosol</location>
    </subcellularLocation>
</comment>
<dbReference type="SFLD" id="SFLDG00358">
    <property type="entry name" value="Main_(cytGST)"/>
    <property type="match status" value="1"/>
</dbReference>
<reference evidence="7" key="1">
    <citation type="journal article" date="2023" name="Nat. Commun.">
        <title>Diploid and tetraploid genomes of Acorus and the evolution of monocots.</title>
        <authorList>
            <person name="Ma L."/>
            <person name="Liu K.W."/>
            <person name="Li Z."/>
            <person name="Hsiao Y.Y."/>
            <person name="Qi Y."/>
            <person name="Fu T."/>
            <person name="Tang G.D."/>
            <person name="Zhang D."/>
            <person name="Sun W.H."/>
            <person name="Liu D.K."/>
            <person name="Li Y."/>
            <person name="Chen G.Z."/>
            <person name="Liu X.D."/>
            <person name="Liao X.Y."/>
            <person name="Jiang Y.T."/>
            <person name="Yu X."/>
            <person name="Hao Y."/>
            <person name="Huang J."/>
            <person name="Zhao X.W."/>
            <person name="Ke S."/>
            <person name="Chen Y.Y."/>
            <person name="Wu W.L."/>
            <person name="Hsu J.L."/>
            <person name="Lin Y.F."/>
            <person name="Huang M.D."/>
            <person name="Li C.Y."/>
            <person name="Huang L."/>
            <person name="Wang Z.W."/>
            <person name="Zhao X."/>
            <person name="Zhong W.Y."/>
            <person name="Peng D.H."/>
            <person name="Ahmad S."/>
            <person name="Lan S."/>
            <person name="Zhang J.S."/>
            <person name="Tsai W.C."/>
            <person name="Van de Peer Y."/>
            <person name="Liu Z.J."/>
        </authorList>
    </citation>
    <scope>NUCLEOTIDE SEQUENCE</scope>
    <source>
        <strain evidence="7">SCP</strain>
    </source>
</reference>
<dbReference type="GO" id="GO:0004364">
    <property type="term" value="F:glutathione transferase activity"/>
    <property type="evidence" value="ECO:0007669"/>
    <property type="project" value="UniProtKB-UniRule"/>
</dbReference>